<feature type="repeat" description="PPR" evidence="3">
    <location>
        <begin position="315"/>
        <end position="349"/>
    </location>
</feature>
<comment type="caution">
    <text evidence="5">The sequence shown here is derived from an EMBL/GenBank/DDBJ whole genome shotgun (WGS) entry which is preliminary data.</text>
</comment>
<dbReference type="PANTHER" id="PTHR47933:SF11">
    <property type="entry name" value="PENTATRICOPEPTIDE REPEAT-CONTAINING PROTEIN 2"/>
    <property type="match status" value="1"/>
</dbReference>
<gene>
    <name evidence="5" type="ORF">CEURO_LOCUS5796</name>
</gene>
<dbReference type="InterPro" id="IPR051240">
    <property type="entry name" value="Mito_RNA-Proc/Resp"/>
</dbReference>
<keyword evidence="4" id="KW-0812">Transmembrane</keyword>
<dbReference type="PROSITE" id="PS51375">
    <property type="entry name" value="PPR"/>
    <property type="match status" value="8"/>
</dbReference>
<feature type="repeat" description="PPR" evidence="3">
    <location>
        <begin position="351"/>
        <end position="385"/>
    </location>
</feature>
<feature type="repeat" description="PPR" evidence="3">
    <location>
        <begin position="139"/>
        <end position="173"/>
    </location>
</feature>
<evidence type="ECO:0000256" key="2">
    <source>
        <dbReference type="ARBA" id="ARBA00022737"/>
    </source>
</evidence>
<dbReference type="OrthoDB" id="185373at2759"/>
<dbReference type="GO" id="GO:0003729">
    <property type="term" value="F:mRNA binding"/>
    <property type="evidence" value="ECO:0007669"/>
    <property type="project" value="TreeGrafter"/>
</dbReference>
<feature type="repeat" description="PPR" evidence="3">
    <location>
        <begin position="174"/>
        <end position="208"/>
    </location>
</feature>
<dbReference type="SUPFAM" id="SSF81901">
    <property type="entry name" value="HCP-like"/>
    <property type="match status" value="1"/>
</dbReference>
<dbReference type="EMBL" id="CAMAPE010000010">
    <property type="protein sequence ID" value="CAH9076337.1"/>
    <property type="molecule type" value="Genomic_DNA"/>
</dbReference>
<dbReference type="InterPro" id="IPR002885">
    <property type="entry name" value="PPR_rpt"/>
</dbReference>
<dbReference type="Pfam" id="PF13041">
    <property type="entry name" value="PPR_2"/>
    <property type="match status" value="3"/>
</dbReference>
<feature type="repeat" description="PPR" evidence="3">
    <location>
        <begin position="279"/>
        <end position="314"/>
    </location>
</feature>
<dbReference type="InterPro" id="IPR011990">
    <property type="entry name" value="TPR-like_helical_dom_sf"/>
</dbReference>
<comment type="similarity">
    <text evidence="1">Belongs to the PPR family. P subfamily.</text>
</comment>
<reference evidence="5" key="1">
    <citation type="submission" date="2022-07" db="EMBL/GenBank/DDBJ databases">
        <authorList>
            <person name="Macas J."/>
            <person name="Novak P."/>
            <person name="Neumann P."/>
        </authorList>
    </citation>
    <scope>NUCLEOTIDE SEQUENCE</scope>
</reference>
<organism evidence="5 6">
    <name type="scientific">Cuscuta europaea</name>
    <name type="common">European dodder</name>
    <dbReference type="NCBI Taxonomy" id="41803"/>
    <lineage>
        <taxon>Eukaryota</taxon>
        <taxon>Viridiplantae</taxon>
        <taxon>Streptophyta</taxon>
        <taxon>Embryophyta</taxon>
        <taxon>Tracheophyta</taxon>
        <taxon>Spermatophyta</taxon>
        <taxon>Magnoliopsida</taxon>
        <taxon>eudicotyledons</taxon>
        <taxon>Gunneridae</taxon>
        <taxon>Pentapetalae</taxon>
        <taxon>asterids</taxon>
        <taxon>lamiids</taxon>
        <taxon>Solanales</taxon>
        <taxon>Convolvulaceae</taxon>
        <taxon>Cuscuteae</taxon>
        <taxon>Cuscuta</taxon>
        <taxon>Cuscuta subgen. Cuscuta</taxon>
    </lineage>
</organism>
<dbReference type="Gene3D" id="1.25.40.10">
    <property type="entry name" value="Tetratricopeptide repeat domain"/>
    <property type="match status" value="4"/>
</dbReference>
<dbReference type="NCBIfam" id="TIGR00756">
    <property type="entry name" value="PPR"/>
    <property type="match status" value="7"/>
</dbReference>
<evidence type="ECO:0000256" key="3">
    <source>
        <dbReference type="PROSITE-ProRule" id="PRU00708"/>
    </source>
</evidence>
<sequence length="582" mass="65448">MAVLINSPPPWTNTASGLASRYPCHFMPERPKFWDCLLRKKNFSRVLAVARTGNKAQKDLAVKDHVFDLPNWTVPSNDQRRTEIKLRDAVIYLENMVKMGHKPNVDQATQLVYSLCRQNRLGKASMVMQTMVRSGCLPDASSYTFLVDFLCKKGNVGNALQLVEKMEEYGYPTGTSTYNSLIRGLCKRGSLDLCLQFIDKFIQKGLVPDAYTHSILLDATCREKGVDTAMVLLKKIAREGGTLNLVCYHVLLTGLCKERRVDEAIQLFRKLPSIGFKPNALTYNILLKSLCLEEGRLGEANELIADMASKKCSPTTGTYNLLITSHADCGRLADALSILDEMHSAGNVKPDAESYNPIIARLCREKKLGDVTKFLEEMILKQCGPSEGTYNAIAVLCEGEEEEDVQEALKLLETLRVKQLLPFNNFYRGVISSFCKKGNTYAAFVLLFGLAMIGFMPDPMIYSALIRGLCLERMVNAAVEMIRNLHETYVPNIEIFNALVHGLCKAQRTDLSLAMYEEMVMRGYKPNETTYTIIVEGLIHEEEKEMAALLLKELRREEVMSSITMQRVEMQYDLEGLSSSKL</sequence>
<evidence type="ECO:0008006" key="7">
    <source>
        <dbReference type="Google" id="ProtNLM"/>
    </source>
</evidence>
<dbReference type="Pfam" id="PF01535">
    <property type="entry name" value="PPR"/>
    <property type="match status" value="2"/>
</dbReference>
<evidence type="ECO:0000256" key="4">
    <source>
        <dbReference type="SAM" id="Phobius"/>
    </source>
</evidence>
<keyword evidence="4" id="KW-1133">Transmembrane helix</keyword>
<keyword evidence="4" id="KW-0472">Membrane</keyword>
<proteinExistence type="inferred from homology"/>
<name>A0A9P0YUH3_CUSEU</name>
<dbReference type="PANTHER" id="PTHR47933">
    <property type="entry name" value="PENTATRICOPEPTIDE REPEAT-CONTAINING PROTEIN 1, MITOCHONDRIAL"/>
    <property type="match status" value="1"/>
</dbReference>
<evidence type="ECO:0000313" key="5">
    <source>
        <dbReference type="EMBL" id="CAH9076337.1"/>
    </source>
</evidence>
<dbReference type="Pfam" id="PF12854">
    <property type="entry name" value="PPR_1"/>
    <property type="match status" value="2"/>
</dbReference>
<feature type="repeat" description="PPR" evidence="3">
    <location>
        <begin position="104"/>
        <end position="138"/>
    </location>
</feature>
<feature type="repeat" description="PPR" evidence="3">
    <location>
        <begin position="492"/>
        <end position="526"/>
    </location>
</feature>
<keyword evidence="6" id="KW-1185">Reference proteome</keyword>
<accession>A0A9P0YUH3</accession>
<dbReference type="AlphaFoldDB" id="A0A9P0YUH3"/>
<protein>
    <recommendedName>
        <fullName evidence="7">Pentatricopeptide repeat-containing protein</fullName>
    </recommendedName>
</protein>
<evidence type="ECO:0000256" key="1">
    <source>
        <dbReference type="ARBA" id="ARBA00007626"/>
    </source>
</evidence>
<feature type="repeat" description="PPR" evidence="3">
    <location>
        <begin position="244"/>
        <end position="278"/>
    </location>
</feature>
<feature type="transmembrane region" description="Helical" evidence="4">
    <location>
        <begin position="441"/>
        <end position="465"/>
    </location>
</feature>
<dbReference type="Proteomes" id="UP001152484">
    <property type="component" value="Unassembled WGS sequence"/>
</dbReference>
<evidence type="ECO:0000313" key="6">
    <source>
        <dbReference type="Proteomes" id="UP001152484"/>
    </source>
</evidence>
<keyword evidence="2" id="KW-0677">Repeat</keyword>